<evidence type="ECO:0000313" key="4">
    <source>
        <dbReference type="Proteomes" id="UP000315343"/>
    </source>
</evidence>
<keyword evidence="1 2" id="KW-0690">Ribosome biogenesis</keyword>
<protein>
    <recommendedName>
        <fullName evidence="2">Ribosome-binding factor A</fullName>
    </recommendedName>
</protein>
<dbReference type="GO" id="GO:0043024">
    <property type="term" value="F:ribosomal small subunit binding"/>
    <property type="evidence" value="ECO:0007669"/>
    <property type="project" value="TreeGrafter"/>
</dbReference>
<dbReference type="NCBIfam" id="TIGR00082">
    <property type="entry name" value="rbfA"/>
    <property type="match status" value="1"/>
</dbReference>
<evidence type="ECO:0000256" key="2">
    <source>
        <dbReference type="HAMAP-Rule" id="MF_00003"/>
    </source>
</evidence>
<accession>A0A562JGS7</accession>
<dbReference type="SUPFAM" id="SSF89919">
    <property type="entry name" value="Ribosome-binding factor A, RbfA"/>
    <property type="match status" value="1"/>
</dbReference>
<dbReference type="InterPro" id="IPR020053">
    <property type="entry name" value="Ribosome-bd_factorA_CS"/>
</dbReference>
<comment type="subcellular location">
    <subcellularLocation>
        <location evidence="2">Cytoplasm</location>
    </subcellularLocation>
</comment>
<dbReference type="RefSeq" id="WP_145079870.1">
    <property type="nucleotide sequence ID" value="NZ_DAMBUX010000001.1"/>
</dbReference>
<proteinExistence type="inferred from homology"/>
<dbReference type="Gene3D" id="3.30.300.20">
    <property type="match status" value="1"/>
</dbReference>
<organism evidence="3 4">
    <name type="scientific">Sedimentibacter saalensis</name>
    <dbReference type="NCBI Taxonomy" id="130788"/>
    <lineage>
        <taxon>Bacteria</taxon>
        <taxon>Bacillati</taxon>
        <taxon>Bacillota</taxon>
        <taxon>Tissierellia</taxon>
        <taxon>Sedimentibacter</taxon>
    </lineage>
</organism>
<dbReference type="Pfam" id="PF02033">
    <property type="entry name" value="RBFA"/>
    <property type="match status" value="1"/>
</dbReference>
<sequence>MANRRNSRLSGEMQRVISEIIRTELKDPRLSELTSVTDVHVTEDLKFAKVFISVYGDTKSTLDALQSAKGFIRREIGKRIKMRIIPELIFEKDDSIEKGIYMSSLINKVIEEEASRKVEDESDDE</sequence>
<dbReference type="PANTHER" id="PTHR33515">
    <property type="entry name" value="RIBOSOME-BINDING FACTOR A, CHLOROPLASTIC-RELATED"/>
    <property type="match status" value="1"/>
</dbReference>
<evidence type="ECO:0000256" key="1">
    <source>
        <dbReference type="ARBA" id="ARBA00022517"/>
    </source>
</evidence>
<comment type="function">
    <text evidence="2">One of several proteins that assist in the late maturation steps of the functional core of the 30S ribosomal subunit. Associates with free 30S ribosomal subunits (but not with 30S subunits that are part of 70S ribosomes or polysomes). Required for efficient processing of 16S rRNA. May interact with the 5'-terminal helix region of 16S rRNA.</text>
</comment>
<dbReference type="PROSITE" id="PS01319">
    <property type="entry name" value="RBFA"/>
    <property type="match status" value="1"/>
</dbReference>
<dbReference type="AlphaFoldDB" id="A0A562JGS7"/>
<dbReference type="GO" id="GO:0030490">
    <property type="term" value="P:maturation of SSU-rRNA"/>
    <property type="evidence" value="ECO:0007669"/>
    <property type="project" value="UniProtKB-UniRule"/>
</dbReference>
<evidence type="ECO:0000313" key="3">
    <source>
        <dbReference type="EMBL" id="TWH82338.1"/>
    </source>
</evidence>
<dbReference type="Proteomes" id="UP000315343">
    <property type="component" value="Unassembled WGS sequence"/>
</dbReference>
<dbReference type="HAMAP" id="MF_00003">
    <property type="entry name" value="RbfA"/>
    <property type="match status" value="1"/>
</dbReference>
<dbReference type="InterPro" id="IPR015946">
    <property type="entry name" value="KH_dom-like_a/b"/>
</dbReference>
<name>A0A562JGS7_9FIRM</name>
<dbReference type="InterPro" id="IPR000238">
    <property type="entry name" value="RbfA"/>
</dbReference>
<dbReference type="PANTHER" id="PTHR33515:SF1">
    <property type="entry name" value="RIBOSOME-BINDING FACTOR A, CHLOROPLASTIC-RELATED"/>
    <property type="match status" value="1"/>
</dbReference>
<gene>
    <name evidence="2" type="primary">rbfA</name>
    <name evidence="3" type="ORF">LY60_00636</name>
</gene>
<comment type="caution">
    <text evidence="3">The sequence shown here is derived from an EMBL/GenBank/DDBJ whole genome shotgun (WGS) entry which is preliminary data.</text>
</comment>
<dbReference type="OrthoDB" id="307788at2"/>
<dbReference type="EMBL" id="VLKH01000002">
    <property type="protein sequence ID" value="TWH82338.1"/>
    <property type="molecule type" value="Genomic_DNA"/>
</dbReference>
<dbReference type="GO" id="GO:0005829">
    <property type="term" value="C:cytosol"/>
    <property type="evidence" value="ECO:0007669"/>
    <property type="project" value="TreeGrafter"/>
</dbReference>
<reference evidence="3 4" key="1">
    <citation type="submission" date="2019-07" db="EMBL/GenBank/DDBJ databases">
        <title>Genomic Encyclopedia of Type Strains, Phase I: the one thousand microbial genomes (KMG-I) project.</title>
        <authorList>
            <person name="Kyrpides N."/>
        </authorList>
    </citation>
    <scope>NUCLEOTIDE SEQUENCE [LARGE SCALE GENOMIC DNA]</scope>
    <source>
        <strain evidence="3 4">DSM 13558</strain>
    </source>
</reference>
<keyword evidence="4" id="KW-1185">Reference proteome</keyword>
<comment type="similarity">
    <text evidence="2">Belongs to the RbfA family.</text>
</comment>
<comment type="subunit">
    <text evidence="2">Monomer. Binds 30S ribosomal subunits, but not 50S ribosomal subunits or 70S ribosomes.</text>
</comment>
<keyword evidence="2" id="KW-0963">Cytoplasm</keyword>
<dbReference type="InterPro" id="IPR023799">
    <property type="entry name" value="RbfA_dom_sf"/>
</dbReference>